<feature type="signal peptide" evidence="1">
    <location>
        <begin position="1"/>
        <end position="19"/>
    </location>
</feature>
<protein>
    <recommendedName>
        <fullName evidence="4">Secreted protein</fullName>
    </recommendedName>
</protein>
<evidence type="ECO:0000313" key="2">
    <source>
        <dbReference type="EMBL" id="GAX20194.1"/>
    </source>
</evidence>
<keyword evidence="3" id="KW-1185">Reference proteome</keyword>
<name>A0A1Z5K1M6_FISSO</name>
<evidence type="ECO:0008006" key="4">
    <source>
        <dbReference type="Google" id="ProtNLM"/>
    </source>
</evidence>
<reference evidence="2 3" key="1">
    <citation type="journal article" date="2015" name="Plant Cell">
        <title>Oil accumulation by the oleaginous diatom Fistulifera solaris as revealed by the genome and transcriptome.</title>
        <authorList>
            <person name="Tanaka T."/>
            <person name="Maeda Y."/>
            <person name="Veluchamy A."/>
            <person name="Tanaka M."/>
            <person name="Abida H."/>
            <person name="Marechal E."/>
            <person name="Bowler C."/>
            <person name="Muto M."/>
            <person name="Sunaga Y."/>
            <person name="Tanaka M."/>
            <person name="Yoshino T."/>
            <person name="Taniguchi T."/>
            <person name="Fukuda Y."/>
            <person name="Nemoto M."/>
            <person name="Matsumoto M."/>
            <person name="Wong P.S."/>
            <person name="Aburatani S."/>
            <person name="Fujibuchi W."/>
        </authorList>
    </citation>
    <scope>NUCLEOTIDE SEQUENCE [LARGE SCALE GENOMIC DNA]</scope>
    <source>
        <strain evidence="2 3">JPCC DA0580</strain>
    </source>
</reference>
<organism evidence="2 3">
    <name type="scientific">Fistulifera solaris</name>
    <name type="common">Oleaginous diatom</name>
    <dbReference type="NCBI Taxonomy" id="1519565"/>
    <lineage>
        <taxon>Eukaryota</taxon>
        <taxon>Sar</taxon>
        <taxon>Stramenopiles</taxon>
        <taxon>Ochrophyta</taxon>
        <taxon>Bacillariophyta</taxon>
        <taxon>Bacillariophyceae</taxon>
        <taxon>Bacillariophycidae</taxon>
        <taxon>Naviculales</taxon>
        <taxon>Naviculaceae</taxon>
        <taxon>Fistulifera</taxon>
    </lineage>
</organism>
<evidence type="ECO:0000313" key="3">
    <source>
        <dbReference type="Proteomes" id="UP000198406"/>
    </source>
</evidence>
<dbReference type="EMBL" id="BDSP01000144">
    <property type="protein sequence ID" value="GAX20194.1"/>
    <property type="molecule type" value="Genomic_DNA"/>
</dbReference>
<comment type="caution">
    <text evidence="2">The sequence shown here is derived from an EMBL/GenBank/DDBJ whole genome shotgun (WGS) entry which is preliminary data.</text>
</comment>
<gene>
    <name evidence="2" type="ORF">FisN_12Hh039</name>
</gene>
<dbReference type="InParanoid" id="A0A1Z5K1M6"/>
<evidence type="ECO:0000256" key="1">
    <source>
        <dbReference type="SAM" id="SignalP"/>
    </source>
</evidence>
<keyword evidence="1" id="KW-0732">Signal</keyword>
<sequence length="149" mass="16151">MMKGIIGFSALLFVKNVQGFSDIFPRSLQLCGGGGEDDGGTTPPRNCSSLIGQGQCQSAADKTYDWCKNTVADAPECRKAAEDNAFAVGWEYYAESRTCYILFDDTLSENEVLRFCPSGYATSNSGYTGTGYPSKVGIDSRYVCYSCQD</sequence>
<dbReference type="Proteomes" id="UP000198406">
    <property type="component" value="Unassembled WGS sequence"/>
</dbReference>
<feature type="chain" id="PRO_5012825825" description="Secreted protein" evidence="1">
    <location>
        <begin position="20"/>
        <end position="149"/>
    </location>
</feature>
<proteinExistence type="predicted"/>
<dbReference type="AlphaFoldDB" id="A0A1Z5K1M6"/>
<accession>A0A1Z5K1M6</accession>